<dbReference type="GO" id="GO:0006406">
    <property type="term" value="P:mRNA export from nucleus"/>
    <property type="evidence" value="ECO:0007669"/>
    <property type="project" value="TreeGrafter"/>
</dbReference>
<dbReference type="Proteomes" id="UP000053815">
    <property type="component" value="Unassembled WGS sequence"/>
</dbReference>
<comment type="function">
    <text evidence="9">Functions as a component of the nuclear pore complex (NPC).</text>
</comment>
<evidence type="ECO:0000256" key="5">
    <source>
        <dbReference type="ARBA" id="ARBA00022927"/>
    </source>
</evidence>
<evidence type="ECO:0000256" key="4">
    <source>
        <dbReference type="ARBA" id="ARBA00022816"/>
    </source>
</evidence>
<keyword evidence="4 9" id="KW-0509">mRNA transport</keyword>
<accession>A0A0C9N3A6</accession>
<dbReference type="GO" id="GO:0045893">
    <property type="term" value="P:positive regulation of DNA-templated transcription"/>
    <property type="evidence" value="ECO:0007669"/>
    <property type="project" value="TreeGrafter"/>
</dbReference>
<feature type="compositionally biased region" description="Acidic residues" evidence="10">
    <location>
        <begin position="10"/>
        <end position="25"/>
    </location>
</feature>
<dbReference type="GO" id="GO:0031965">
    <property type="term" value="C:nuclear membrane"/>
    <property type="evidence" value="ECO:0007669"/>
    <property type="project" value="UniProtKB-UniRule"/>
</dbReference>
<dbReference type="InterPro" id="IPR011502">
    <property type="entry name" value="Nucleoporin_Nup85"/>
</dbReference>
<dbReference type="GO" id="GO:0017056">
    <property type="term" value="F:structural constituent of nuclear pore"/>
    <property type="evidence" value="ECO:0007669"/>
    <property type="project" value="TreeGrafter"/>
</dbReference>
<evidence type="ECO:0000256" key="8">
    <source>
        <dbReference type="ARBA" id="ARBA00023242"/>
    </source>
</evidence>
<comment type="subunit">
    <text evidence="9">Component of the nuclear pore complex (NPC).</text>
</comment>
<evidence type="ECO:0000313" key="12">
    <source>
        <dbReference type="Proteomes" id="UP000053815"/>
    </source>
</evidence>
<sequence>MSNNSSPTDSDADERDSYIELDSETETGQQQTQTVNKPDTSDQDLLSQALGSISQQKNESKEQFYRASYKIFAELRKLLESNPSKLSPDAMMEDRDVIVTLSQFAEMTHDYAEAEKYTRIWDLCQRLYFPMENTHLLCSVRDWLNDYEPLPNVEDARAQDQDEDLEEHNAIGPTWIWEYARRHLLRGNFSESTEILTFALDFVDGQQKKAINSIIDMITELDDIVSNYNDCGTLFHEKWAAWSVRCNAKDLEYKCALGKSDDKVAISEEIWAVYRILVGEDRLISLEGTYFEVVLGTAWFAKPQISLSTLKSTAQRVQNTSNDDPCSFLLMGRFDDAFDETGGDVWLHTHLGYALIITGHMEASNETAANAIDKENVLDPIYYSIQAYAQMIVDDYDMLEEAIHYLSCCQSNKEIWIKQLLGDPILPSKDVDRVQALLDIAAQCGLSQVEQYIHSGLGHRFEKQHKIRQATVEYGKAQDLKSLDRLAHAEFSGYLRAGTLGDVVTDMSSLHNSPHYGILIQYHDFRHHLSHQEWQEASEAVLLLLKNEHLPTKFETVLLIDVLQILKESKHYFSAKHVIQLINIYKQVAHDTANQDFIAKYYKIIEKQELASNIITAKIRERLAYKAATAPTTVC</sequence>
<evidence type="ECO:0000256" key="1">
    <source>
        <dbReference type="ARBA" id="ARBA00004567"/>
    </source>
</evidence>
<keyword evidence="7 9" id="KW-0906">Nuclear pore complex</keyword>
<dbReference type="PANTHER" id="PTHR13373">
    <property type="entry name" value="FROUNT PROTEIN-RELATED"/>
    <property type="match status" value="1"/>
</dbReference>
<dbReference type="GO" id="GO:0031080">
    <property type="term" value="C:nuclear pore outer ring"/>
    <property type="evidence" value="ECO:0007669"/>
    <property type="project" value="TreeGrafter"/>
</dbReference>
<evidence type="ECO:0000256" key="9">
    <source>
        <dbReference type="RuleBase" id="RU365073"/>
    </source>
</evidence>
<keyword evidence="12" id="KW-1185">Reference proteome</keyword>
<evidence type="ECO:0000256" key="3">
    <source>
        <dbReference type="ARBA" id="ARBA00022448"/>
    </source>
</evidence>
<dbReference type="STRING" id="91626.A0A0C9N3A6"/>
<dbReference type="OrthoDB" id="17644at2759"/>
<evidence type="ECO:0000256" key="2">
    <source>
        <dbReference type="ARBA" id="ARBA00005573"/>
    </source>
</evidence>
<evidence type="ECO:0000313" key="11">
    <source>
        <dbReference type="EMBL" id="GAN09078.1"/>
    </source>
</evidence>
<dbReference type="AlphaFoldDB" id="A0A0C9N3A6"/>
<keyword evidence="5 9" id="KW-0653">Protein transport</keyword>
<evidence type="ECO:0000256" key="10">
    <source>
        <dbReference type="SAM" id="MobiDB-lite"/>
    </source>
</evidence>
<keyword evidence="6 9" id="KW-0811">Translocation</keyword>
<dbReference type="EMBL" id="DF836531">
    <property type="protein sequence ID" value="GAN09078.1"/>
    <property type="molecule type" value="Genomic_DNA"/>
</dbReference>
<evidence type="ECO:0000256" key="6">
    <source>
        <dbReference type="ARBA" id="ARBA00023010"/>
    </source>
</evidence>
<proteinExistence type="inferred from homology"/>
<protein>
    <recommendedName>
        <fullName evidence="9">Nuclear pore complex protein Nup85</fullName>
    </recommendedName>
</protein>
<feature type="region of interest" description="Disordered" evidence="10">
    <location>
        <begin position="1"/>
        <end position="43"/>
    </location>
</feature>
<dbReference type="Pfam" id="PF07575">
    <property type="entry name" value="Nucleopor_Nup85"/>
    <property type="match status" value="1"/>
</dbReference>
<evidence type="ECO:0000256" key="7">
    <source>
        <dbReference type="ARBA" id="ARBA00023132"/>
    </source>
</evidence>
<organism evidence="11">
    <name type="scientific">Mucor ambiguus</name>
    <dbReference type="NCBI Taxonomy" id="91626"/>
    <lineage>
        <taxon>Eukaryota</taxon>
        <taxon>Fungi</taxon>
        <taxon>Fungi incertae sedis</taxon>
        <taxon>Mucoromycota</taxon>
        <taxon>Mucoromycotina</taxon>
        <taxon>Mucoromycetes</taxon>
        <taxon>Mucorales</taxon>
        <taxon>Mucorineae</taxon>
        <taxon>Mucoraceae</taxon>
        <taxon>Mucor</taxon>
    </lineage>
</organism>
<gene>
    <name evidence="11" type="ORF">MAM1_0242c08600</name>
</gene>
<keyword evidence="8 9" id="KW-0539">Nucleus</keyword>
<keyword evidence="3 9" id="KW-0813">Transport</keyword>
<reference evidence="11" key="1">
    <citation type="submission" date="2014-09" db="EMBL/GenBank/DDBJ databases">
        <title>Draft genome sequence of an oleaginous Mucoromycotina fungus Mucor ambiguus NBRC6742.</title>
        <authorList>
            <person name="Takeda I."/>
            <person name="Yamane N."/>
            <person name="Morita T."/>
            <person name="Tamano K."/>
            <person name="Machida M."/>
            <person name="Baker S."/>
            <person name="Koike H."/>
        </authorList>
    </citation>
    <scope>NUCLEOTIDE SEQUENCE</scope>
    <source>
        <strain evidence="11">NBRC 6742</strain>
    </source>
</reference>
<name>A0A0C9N3A6_9FUNG</name>
<dbReference type="GO" id="GO:0006606">
    <property type="term" value="P:protein import into nucleus"/>
    <property type="evidence" value="ECO:0007669"/>
    <property type="project" value="TreeGrafter"/>
</dbReference>
<comment type="similarity">
    <text evidence="2 9">Belongs to the nucleoporin Nup85 family.</text>
</comment>
<comment type="subcellular location">
    <subcellularLocation>
        <location evidence="1 9">Nucleus</location>
        <location evidence="1 9">Nuclear pore complex</location>
    </subcellularLocation>
</comment>
<dbReference type="PANTHER" id="PTHR13373:SF21">
    <property type="entry name" value="NUCLEAR PORE COMPLEX PROTEIN NUP85"/>
    <property type="match status" value="1"/>
</dbReference>
<keyword evidence="9" id="KW-0472">Membrane</keyword>